<dbReference type="PROSITE" id="PS51154">
    <property type="entry name" value="MACRO"/>
    <property type="match status" value="3"/>
</dbReference>
<dbReference type="AlphaFoldDB" id="A0A8W8L3T4"/>
<dbReference type="GO" id="GO:0005634">
    <property type="term" value="C:nucleus"/>
    <property type="evidence" value="ECO:0007669"/>
    <property type="project" value="UniProtKB-SubCell"/>
</dbReference>
<proteinExistence type="predicted"/>
<keyword evidence="2 6" id="KW-0328">Glycosyltransferase</keyword>
<dbReference type="Gene3D" id="3.40.220.10">
    <property type="entry name" value="Leucine Aminopeptidase, subunit E, domain 1"/>
    <property type="match status" value="3"/>
</dbReference>
<accession>A0A8W8L3T4</accession>
<sequence length="877" mass="95678">MSSDNSKNMSVTVGSIKVRVVKDVITNQQVDVIVNSSNCRLELKKGRASKALLDAAGDVIQTECDKYPNGIQNGEIAITSGGQLSCKAIYHGALSKYSGPQDEQTLANLIKSCLDQANSDGFQTMAIPALGTGFLSYPVPTVARITLDCIHNCSATSLQEVLVVIFTTEDDCYQTFLTEAKKYIPKAKSPGKKLPPQTTPNSCKIGPMTVEVVVTTLNSVHADVIVCSGPKDLNLTNGSLSKSLLEAAGDGLQEELDSSYPNGIDFGECAISKGYNLPCKSVYHGTLPKWGSSTPDPSFILKKFMVECLKEANNHAMKSIAFPTLGLGALHFPAHQSAKLMAQGLREFNNSHRRITIGISKVIIFVYSEMKDSGKIQTTFLNELTGESAPSGKKSVFSVKIGGVPVTVKVGNITIEKVDVLVNSVSTKLGLTSGSAGAIASAAGPGLANELTTNNPNGVKYGELVVTAGHDIANVKKIYHGALLPWYSKRAGGTKPPDDILEEFILECLQKANTNGHKSIAFPALGTGFLKFPTDVASACMVSSFSKFCQETKNKSVSEIRVVLYEGADNLKQLEKAFQDEFSQLSGETTDTSGSDDVKKKSSKPHHIHLRRRVPTAPPQRGTKAYLEWKYREDARTPPYWSKFTSKKKLKDWNLQVQSGAAHMEKVDQKTHQCIEAAFRSSMGNAQIVSIHRIENVELFLKYSDECQRLFRKAIVEGELLPLHKVSGSNAKTMQHLDQTMQVHTHPEINEYYFFHGTKPQNVPVITGQGLDNRLAYAGLLGTGLYGAEDAAKSNGYTGADANGCRPMFLMRMCLGDIYMTSQSSSGIRRPPCKKCGLQVCNAHQELFDSVVASFAYREFVVYDRSQSYPEYLIWYQ</sequence>
<dbReference type="Gene3D" id="3.90.228.10">
    <property type="match status" value="1"/>
</dbReference>
<dbReference type="SUPFAM" id="SSF52949">
    <property type="entry name" value="Macro domain-like"/>
    <property type="match status" value="3"/>
</dbReference>
<dbReference type="PROSITE" id="PS51059">
    <property type="entry name" value="PARP_CATALYTIC"/>
    <property type="match status" value="1"/>
</dbReference>
<dbReference type="GO" id="GO:0005737">
    <property type="term" value="C:cytoplasm"/>
    <property type="evidence" value="ECO:0007669"/>
    <property type="project" value="TreeGrafter"/>
</dbReference>
<dbReference type="Pfam" id="PF01661">
    <property type="entry name" value="Macro"/>
    <property type="match status" value="3"/>
</dbReference>
<dbReference type="SMART" id="SM00506">
    <property type="entry name" value="A1pp"/>
    <property type="match status" value="3"/>
</dbReference>
<feature type="region of interest" description="Disordered" evidence="7">
    <location>
        <begin position="585"/>
        <end position="605"/>
    </location>
</feature>
<evidence type="ECO:0000256" key="3">
    <source>
        <dbReference type="ARBA" id="ARBA00022679"/>
    </source>
</evidence>
<dbReference type="GO" id="GO:0003950">
    <property type="term" value="F:NAD+ poly-ADP-ribosyltransferase activity"/>
    <property type="evidence" value="ECO:0007669"/>
    <property type="project" value="UniProtKB-UniRule"/>
</dbReference>
<dbReference type="InterPro" id="IPR043472">
    <property type="entry name" value="Macro_dom-like"/>
</dbReference>
<evidence type="ECO:0000313" key="11">
    <source>
        <dbReference type="Proteomes" id="UP000005408"/>
    </source>
</evidence>
<dbReference type="Proteomes" id="UP000005408">
    <property type="component" value="Unassembled WGS sequence"/>
</dbReference>
<dbReference type="Pfam" id="PF00644">
    <property type="entry name" value="PARP"/>
    <property type="match status" value="1"/>
</dbReference>
<evidence type="ECO:0000256" key="5">
    <source>
        <dbReference type="ARBA" id="ARBA00023242"/>
    </source>
</evidence>
<dbReference type="InterPro" id="IPR052056">
    <property type="entry name" value="Mono-ARTD/PARP"/>
</dbReference>
<dbReference type="GO" id="GO:0010629">
    <property type="term" value="P:negative regulation of gene expression"/>
    <property type="evidence" value="ECO:0007669"/>
    <property type="project" value="TreeGrafter"/>
</dbReference>
<dbReference type="PANTHER" id="PTHR14453:SF67">
    <property type="entry name" value="POLY [ADP-RIBOSE] POLYMERASE"/>
    <property type="match status" value="1"/>
</dbReference>
<dbReference type="InterPro" id="IPR012317">
    <property type="entry name" value="Poly(ADP-ribose)pol_cat_dom"/>
</dbReference>
<name>A0A8W8L3T4_MAGGI</name>
<keyword evidence="11" id="KW-1185">Reference proteome</keyword>
<keyword evidence="4 6" id="KW-0520">NAD</keyword>
<dbReference type="SUPFAM" id="SSF56399">
    <property type="entry name" value="ADP-ribosylation"/>
    <property type="match status" value="1"/>
</dbReference>
<keyword evidence="5" id="KW-0539">Nucleus</keyword>
<evidence type="ECO:0000256" key="4">
    <source>
        <dbReference type="ARBA" id="ARBA00023027"/>
    </source>
</evidence>
<dbReference type="EnsemblMetazoa" id="G25767.1">
    <property type="protein sequence ID" value="G25767.1:cds"/>
    <property type="gene ID" value="G25767"/>
</dbReference>
<evidence type="ECO:0000259" key="8">
    <source>
        <dbReference type="PROSITE" id="PS51059"/>
    </source>
</evidence>
<protein>
    <recommendedName>
        <fullName evidence="6">Poly [ADP-ribose] polymerase</fullName>
        <shortName evidence="6">PARP</shortName>
        <ecNumber evidence="6">2.4.2.-</ecNumber>
    </recommendedName>
</protein>
<feature type="domain" description="Macro" evidence="9">
    <location>
        <begin position="1"/>
        <end position="184"/>
    </location>
</feature>
<dbReference type="InterPro" id="IPR002589">
    <property type="entry name" value="Macro_dom"/>
</dbReference>
<reference evidence="10" key="1">
    <citation type="submission" date="2022-08" db="UniProtKB">
        <authorList>
            <consortium name="EnsemblMetazoa"/>
        </authorList>
    </citation>
    <scope>IDENTIFICATION</scope>
    <source>
        <strain evidence="10">05x7-T-G4-1.051#20</strain>
    </source>
</reference>
<evidence type="ECO:0000256" key="6">
    <source>
        <dbReference type="RuleBase" id="RU362114"/>
    </source>
</evidence>
<evidence type="ECO:0000259" key="9">
    <source>
        <dbReference type="PROSITE" id="PS51154"/>
    </source>
</evidence>
<evidence type="ECO:0000256" key="1">
    <source>
        <dbReference type="ARBA" id="ARBA00004123"/>
    </source>
</evidence>
<evidence type="ECO:0000256" key="2">
    <source>
        <dbReference type="ARBA" id="ARBA00022676"/>
    </source>
</evidence>
<feature type="domain" description="Macro" evidence="9">
    <location>
        <begin position="197"/>
        <end position="384"/>
    </location>
</feature>
<feature type="domain" description="PARP catalytic" evidence="8">
    <location>
        <begin position="649"/>
        <end position="877"/>
    </location>
</feature>
<dbReference type="GO" id="GO:0003714">
    <property type="term" value="F:transcription corepressor activity"/>
    <property type="evidence" value="ECO:0007669"/>
    <property type="project" value="TreeGrafter"/>
</dbReference>
<organism evidence="10 11">
    <name type="scientific">Magallana gigas</name>
    <name type="common">Pacific oyster</name>
    <name type="synonym">Crassostrea gigas</name>
    <dbReference type="NCBI Taxonomy" id="29159"/>
    <lineage>
        <taxon>Eukaryota</taxon>
        <taxon>Metazoa</taxon>
        <taxon>Spiralia</taxon>
        <taxon>Lophotrochozoa</taxon>
        <taxon>Mollusca</taxon>
        <taxon>Bivalvia</taxon>
        <taxon>Autobranchia</taxon>
        <taxon>Pteriomorphia</taxon>
        <taxon>Ostreida</taxon>
        <taxon>Ostreoidea</taxon>
        <taxon>Ostreidae</taxon>
        <taxon>Magallana</taxon>
    </lineage>
</organism>
<comment type="subcellular location">
    <subcellularLocation>
        <location evidence="1">Nucleus</location>
    </subcellularLocation>
</comment>
<dbReference type="PANTHER" id="PTHR14453">
    <property type="entry name" value="PARP/ZINC FINGER CCCH TYPE DOMAIN CONTAINING PROTEIN"/>
    <property type="match status" value="1"/>
</dbReference>
<evidence type="ECO:0000313" key="10">
    <source>
        <dbReference type="EnsemblMetazoa" id="G25767.1:cds"/>
    </source>
</evidence>
<dbReference type="EC" id="2.4.2.-" evidence="6"/>
<evidence type="ECO:0000256" key="7">
    <source>
        <dbReference type="SAM" id="MobiDB-lite"/>
    </source>
</evidence>
<feature type="domain" description="Macro" evidence="9">
    <location>
        <begin position="393"/>
        <end position="582"/>
    </location>
</feature>
<keyword evidence="3 6" id="KW-0808">Transferase</keyword>